<proteinExistence type="predicted"/>
<evidence type="ECO:0000313" key="3">
    <source>
        <dbReference type="Proteomes" id="UP000037387"/>
    </source>
</evidence>
<keyword evidence="1" id="KW-0472">Membrane</keyword>
<accession>A0A0M0F3E2</accession>
<feature type="transmembrane region" description="Helical" evidence="1">
    <location>
        <begin position="12"/>
        <end position="37"/>
    </location>
</feature>
<evidence type="ECO:0000313" key="2">
    <source>
        <dbReference type="EMBL" id="KON71998.1"/>
    </source>
</evidence>
<name>A0A0M0F3E2_CELCE</name>
<dbReference type="PATRIC" id="fig|1350482.3.peg.3570"/>
<feature type="transmembrane region" description="Helical" evidence="1">
    <location>
        <begin position="43"/>
        <end position="70"/>
    </location>
</feature>
<organism evidence="2 3">
    <name type="scientific">Cellulosimicrobium cellulans F16</name>
    <dbReference type="NCBI Taxonomy" id="1350482"/>
    <lineage>
        <taxon>Bacteria</taxon>
        <taxon>Bacillati</taxon>
        <taxon>Actinomycetota</taxon>
        <taxon>Actinomycetes</taxon>
        <taxon>Micrococcales</taxon>
        <taxon>Promicromonosporaceae</taxon>
        <taxon>Cellulosimicrobium</taxon>
    </lineage>
</organism>
<evidence type="ECO:0000256" key="1">
    <source>
        <dbReference type="SAM" id="Phobius"/>
    </source>
</evidence>
<dbReference type="RefSeq" id="WP_053371440.1">
    <property type="nucleotide sequence ID" value="NZ_KQ435294.1"/>
</dbReference>
<keyword evidence="1" id="KW-0812">Transmembrane</keyword>
<keyword evidence="1" id="KW-1133">Transmembrane helix</keyword>
<dbReference type="Proteomes" id="UP000037387">
    <property type="component" value="Unassembled WGS sequence"/>
</dbReference>
<dbReference type="EMBL" id="ATNL01000013">
    <property type="protein sequence ID" value="KON71998.1"/>
    <property type="molecule type" value="Genomic_DNA"/>
</dbReference>
<comment type="caution">
    <text evidence="2">The sequence shown here is derived from an EMBL/GenBank/DDBJ whole genome shotgun (WGS) entry which is preliminary data.</text>
</comment>
<dbReference type="AlphaFoldDB" id="A0A0M0F3E2"/>
<sequence>MRPAPGRTVARGAGWGAVVPCAVVVVLVVLAVLAGGVPAGEALSYGIVLAIVSVPVCALAGAAVGGLVVLARPRRRDVPRPATTGAPSASAARD</sequence>
<reference evidence="2 3" key="1">
    <citation type="journal article" date="2015" name="Sci. Rep.">
        <title>Functional and structural properties of a novel cellulosome-like multienzyme complex: efficient glycoside hydrolysis of water-insoluble 7-xylosyl-10-deacetylpaclitaxel.</title>
        <authorList>
            <person name="Dou T.Y."/>
            <person name="Luan H.W."/>
            <person name="Ge G.B."/>
            <person name="Dong M.M."/>
            <person name="Zou H.F."/>
            <person name="He Y.Q."/>
            <person name="Cui P."/>
            <person name="Wang J.Y."/>
            <person name="Hao D.C."/>
            <person name="Yang S.L."/>
            <person name="Yang L."/>
        </authorList>
    </citation>
    <scope>NUCLEOTIDE SEQUENCE [LARGE SCALE GENOMIC DNA]</scope>
    <source>
        <strain evidence="2 3">F16</strain>
    </source>
</reference>
<protein>
    <submittedName>
        <fullName evidence="2">Uncharacterized protein</fullName>
    </submittedName>
</protein>
<keyword evidence="3" id="KW-1185">Reference proteome</keyword>
<gene>
    <name evidence="2" type="ORF">M768_16165</name>
</gene>